<dbReference type="InterPro" id="IPR008969">
    <property type="entry name" value="CarboxyPept-like_regulatory"/>
</dbReference>
<name>A0A1H0JI65_9ACTN</name>
<dbReference type="STRING" id="1090615.SAMN04515671_0917"/>
<evidence type="ECO:0000256" key="2">
    <source>
        <dbReference type="SAM" id="Phobius"/>
    </source>
</evidence>
<keyword evidence="3" id="KW-0378">Hydrolase</keyword>
<dbReference type="InterPro" id="IPR013784">
    <property type="entry name" value="Carb-bd-like_fold"/>
</dbReference>
<dbReference type="OrthoDB" id="176752at2"/>
<feature type="transmembrane region" description="Helical" evidence="2">
    <location>
        <begin position="273"/>
        <end position="295"/>
    </location>
</feature>
<sequence length="853" mass="83822">MRVRADTELLDLVPGQRADITLDVINTGQVIDGVTARIVGLPDQHVSSHPSVLPLFPDSSGQMTLTLGLPRSFPAGRHPMTVEVHSRQPGTAPAYVDVDLLVPQAPAIGLSSSPQLIRTHRNARYILTVANRGNVALDVALKANDPEKAISVALTPSRLMVPAGQAGDVVVSVRGPRMILGTDLDRLITLTAVARPIDNEPFLVPVPSGAPMGSGSVLSGTALLTKSPSPFRAPGDADADGDDGALSSAAGAEPLTESLIITLRQRPWFTRGVLTALILLSIIALWAGVFLFGLGQVFAGDPLTKTAPASYFATAVTDQPAGVSQAAVAGSAPGAAAGAGATSAGATSAGATSAGAAPGAPAGAAPGSGTAGGATSAGGEPPAGALPKTGAMPAGLGGTISGTVTAATDGEPVGRILVEALRTKADGSTVVVSSAATQTDGTYQVAGLFPGSYALRFSAAGFVTVYHPAAPNQGSAQAVTVSSGAVTAGADAVIVGKPATITGSIDPGDTLDKVVATVSVRPLGGKNQGKTIASVRTNASGGYTIPKLPAPGSYQLVFTASGYQPTTVQTDVSGGAKRFEPSVLLSSGLGQISGTVTDGTSPLGGITVATTVDGTAVTTGTPTTGQVGHFVLGQLPTPATYVITFSGAGFGETTVVVDLGPGKVNNALKVVLAKGTGNVSGVLVDSTGKGIGGATVTVGGAADPQTTTTLTAGVVGSFSLSGLPSPGSYTLSFSLNGYADATVPVNLTGTAPVAPLRVVMVGALGKITGVVTGPGGAPMTGAAVVATDGKRSWPVTSTAGSGPVPNGGYVIDQLPAGVYTVTATSATGVARTAMVTVTPGTPATQNFPLSDSG</sequence>
<keyword evidence="4" id="KW-1185">Reference proteome</keyword>
<keyword evidence="2" id="KW-0812">Transmembrane</keyword>
<evidence type="ECO:0000313" key="3">
    <source>
        <dbReference type="EMBL" id="SDO43210.1"/>
    </source>
</evidence>
<organism evidence="3 4">
    <name type="scientific">Nakamurella panacisegetis</name>
    <dbReference type="NCBI Taxonomy" id="1090615"/>
    <lineage>
        <taxon>Bacteria</taxon>
        <taxon>Bacillati</taxon>
        <taxon>Actinomycetota</taxon>
        <taxon>Actinomycetes</taxon>
        <taxon>Nakamurellales</taxon>
        <taxon>Nakamurellaceae</taxon>
        <taxon>Nakamurella</taxon>
    </lineage>
</organism>
<keyword evidence="2" id="KW-1133">Transmembrane helix</keyword>
<accession>A0A1H0JI65</accession>
<dbReference type="Pfam" id="PF13620">
    <property type="entry name" value="CarboxypepD_reg"/>
    <property type="match status" value="4"/>
</dbReference>
<reference evidence="3 4" key="1">
    <citation type="submission" date="2016-10" db="EMBL/GenBank/DDBJ databases">
        <authorList>
            <person name="de Groot N.N."/>
        </authorList>
    </citation>
    <scope>NUCLEOTIDE SEQUENCE [LARGE SCALE GENOMIC DNA]</scope>
    <source>
        <strain evidence="4">P4-7,KCTC 19426,CECT 7604</strain>
    </source>
</reference>
<keyword evidence="3" id="KW-0121">Carboxypeptidase</keyword>
<evidence type="ECO:0000256" key="1">
    <source>
        <dbReference type="SAM" id="MobiDB-lite"/>
    </source>
</evidence>
<dbReference type="SUPFAM" id="SSF49478">
    <property type="entry name" value="Cna protein B-type domain"/>
    <property type="match status" value="1"/>
</dbReference>
<dbReference type="SUPFAM" id="SSF49464">
    <property type="entry name" value="Carboxypeptidase regulatory domain-like"/>
    <property type="match status" value="2"/>
</dbReference>
<dbReference type="SUPFAM" id="SSF49452">
    <property type="entry name" value="Starch-binding domain-like"/>
    <property type="match status" value="1"/>
</dbReference>
<keyword evidence="3" id="KW-0645">Protease</keyword>
<dbReference type="GO" id="GO:0030246">
    <property type="term" value="F:carbohydrate binding"/>
    <property type="evidence" value="ECO:0007669"/>
    <property type="project" value="InterPro"/>
</dbReference>
<dbReference type="EMBL" id="LT629710">
    <property type="protein sequence ID" value="SDO43210.1"/>
    <property type="molecule type" value="Genomic_DNA"/>
</dbReference>
<dbReference type="AlphaFoldDB" id="A0A1H0JI65"/>
<feature type="region of interest" description="Disordered" evidence="1">
    <location>
        <begin position="229"/>
        <end position="248"/>
    </location>
</feature>
<feature type="compositionally biased region" description="Low complexity" evidence="1">
    <location>
        <begin position="339"/>
        <end position="368"/>
    </location>
</feature>
<proteinExistence type="predicted"/>
<feature type="region of interest" description="Disordered" evidence="1">
    <location>
        <begin position="339"/>
        <end position="391"/>
    </location>
</feature>
<dbReference type="Gene3D" id="2.60.40.1120">
    <property type="entry name" value="Carboxypeptidase-like, regulatory domain"/>
    <property type="match status" value="4"/>
</dbReference>
<keyword evidence="2" id="KW-0472">Membrane</keyword>
<dbReference type="Proteomes" id="UP000198741">
    <property type="component" value="Chromosome I"/>
</dbReference>
<evidence type="ECO:0000313" key="4">
    <source>
        <dbReference type="Proteomes" id="UP000198741"/>
    </source>
</evidence>
<gene>
    <name evidence="3" type="ORF">SAMN04515671_0917</name>
</gene>
<dbReference type="GO" id="GO:0004180">
    <property type="term" value="F:carboxypeptidase activity"/>
    <property type="evidence" value="ECO:0007669"/>
    <property type="project" value="UniProtKB-KW"/>
</dbReference>
<protein>
    <submittedName>
        <fullName evidence="3">Carboxypeptidase regulatory-like domain-containing protein</fullName>
    </submittedName>
</protein>
<dbReference type="RefSeq" id="WP_090474782.1">
    <property type="nucleotide sequence ID" value="NZ_LT629710.1"/>
</dbReference>